<organism evidence="2 3">
    <name type="scientific">Crassostrea virginica</name>
    <name type="common">Eastern oyster</name>
    <dbReference type="NCBI Taxonomy" id="6565"/>
    <lineage>
        <taxon>Eukaryota</taxon>
        <taxon>Metazoa</taxon>
        <taxon>Spiralia</taxon>
        <taxon>Lophotrochozoa</taxon>
        <taxon>Mollusca</taxon>
        <taxon>Bivalvia</taxon>
        <taxon>Autobranchia</taxon>
        <taxon>Pteriomorphia</taxon>
        <taxon>Ostreida</taxon>
        <taxon>Ostreoidea</taxon>
        <taxon>Ostreidae</taxon>
        <taxon>Crassostrea</taxon>
    </lineage>
</organism>
<keyword evidence="2" id="KW-1185">Reference proteome</keyword>
<keyword evidence="1" id="KW-0812">Transmembrane</keyword>
<evidence type="ECO:0000313" key="2">
    <source>
        <dbReference type="Proteomes" id="UP000694844"/>
    </source>
</evidence>
<dbReference type="Proteomes" id="UP000694844">
    <property type="component" value="Chromosome 5"/>
</dbReference>
<accession>A0A8B8E769</accession>
<name>A0A8B8E769_CRAVI</name>
<gene>
    <name evidence="3" type="primary">LOC111132477</name>
</gene>
<evidence type="ECO:0000313" key="3">
    <source>
        <dbReference type="RefSeq" id="XP_022335995.1"/>
    </source>
</evidence>
<evidence type="ECO:0000256" key="1">
    <source>
        <dbReference type="SAM" id="Phobius"/>
    </source>
</evidence>
<keyword evidence="1" id="KW-0472">Membrane</keyword>
<proteinExistence type="predicted"/>
<dbReference type="RefSeq" id="XP_022335995.1">
    <property type="nucleotide sequence ID" value="XM_022480287.1"/>
</dbReference>
<reference evidence="3" key="1">
    <citation type="submission" date="2025-08" db="UniProtKB">
        <authorList>
            <consortium name="RefSeq"/>
        </authorList>
    </citation>
    <scope>IDENTIFICATION</scope>
    <source>
        <tissue evidence="3">Whole sample</tissue>
    </source>
</reference>
<dbReference type="KEGG" id="cvn:111132477"/>
<dbReference type="OrthoDB" id="6129274at2759"/>
<feature type="transmembrane region" description="Helical" evidence="1">
    <location>
        <begin position="130"/>
        <end position="154"/>
    </location>
</feature>
<sequence>METKSLKGFVDNIGCCGQRLHGICQNCCHNYHLVDHICNECPAGLWGSNCSSNCDYPFFGRNCIYQCDCGENICDALKGCSNQTTLKSQGKMMHEGSHKKNTSSVLEDSFPLQTVEGTLTSNEEKNQINVGLLAGVGTLGFILVIAVVLLVVFLRRRRPVNEYIDVQSRSRILNSTTTQEFLGDGFYDG</sequence>
<dbReference type="AlphaFoldDB" id="A0A8B8E769"/>
<dbReference type="GeneID" id="111132477"/>
<protein>
    <submittedName>
        <fullName evidence="3">Uncharacterized protein LOC111132477</fullName>
    </submittedName>
</protein>
<keyword evidence="1" id="KW-1133">Transmembrane helix</keyword>